<dbReference type="EMBL" id="JAWNFY010000019">
    <property type="protein sequence ID" value="MDY5146765.1"/>
    <property type="molecule type" value="Genomic_DNA"/>
</dbReference>
<feature type="region of interest" description="Disordered" evidence="1">
    <location>
        <begin position="212"/>
        <end position="290"/>
    </location>
</feature>
<dbReference type="RefSeq" id="WP_143231852.1">
    <property type="nucleotide sequence ID" value="NZ_CAUPFC010000003.1"/>
</dbReference>
<dbReference type="Proteomes" id="UP001288320">
    <property type="component" value="Unassembled WGS sequence"/>
</dbReference>
<evidence type="ECO:0000313" key="3">
    <source>
        <dbReference type="EMBL" id="MDY5140846.1"/>
    </source>
</evidence>
<comment type="caution">
    <text evidence="3">The sequence shown here is derived from an EMBL/GenBank/DDBJ whole genome shotgun (WGS) entry which is preliminary data.</text>
</comment>
<feature type="compositionally biased region" description="Basic and acidic residues" evidence="1">
    <location>
        <begin position="266"/>
        <end position="280"/>
    </location>
</feature>
<keyword evidence="2" id="KW-0472">Membrane</keyword>
<keyword evidence="2" id="KW-1133">Transmembrane helix</keyword>
<dbReference type="Proteomes" id="UP001284901">
    <property type="component" value="Unassembled WGS sequence"/>
</dbReference>
<feature type="compositionally biased region" description="Low complexity" evidence="1">
    <location>
        <begin position="212"/>
        <end position="224"/>
    </location>
</feature>
<proteinExistence type="predicted"/>
<feature type="compositionally biased region" description="Pro residues" evidence="1">
    <location>
        <begin position="19"/>
        <end position="37"/>
    </location>
</feature>
<keyword evidence="5" id="KW-1185">Reference proteome</keyword>
<feature type="transmembrane region" description="Helical" evidence="2">
    <location>
        <begin position="130"/>
        <end position="147"/>
    </location>
</feature>
<gene>
    <name evidence="3" type="ORF">R6G74_05925</name>
    <name evidence="4" type="ORF">R6P33_07030</name>
</gene>
<dbReference type="GeneID" id="92812813"/>
<evidence type="ECO:0000313" key="4">
    <source>
        <dbReference type="EMBL" id="MDY5146765.1"/>
    </source>
</evidence>
<feature type="transmembrane region" description="Helical" evidence="2">
    <location>
        <begin position="52"/>
        <end position="74"/>
    </location>
</feature>
<protein>
    <recommendedName>
        <fullName evidence="7">DUF2567 domain-containing protein</fullName>
    </recommendedName>
</protein>
<evidence type="ECO:0000256" key="2">
    <source>
        <dbReference type="SAM" id="Phobius"/>
    </source>
</evidence>
<sequence>MSNTFPQGADVPSEHSSNPPEPNGTPAPMPTPAPAPVPMAATTPAVRTTPPLAAPLGVLAGSIIGFIGTALHFWTLHMSAGTQSEDFGVKLWETDTKSVAIFITIGLALGAIGAFVGLVRQAPAAVRKTWSSGGIVGAVIVGIYLVINIKPSDADTIIAYGQAQGVDVDIAPGIGYYLLAVAAVLMLGFGIWQIAKTPATVASAAQPGTDAGAAAQAPFAGQSPQFPPQDPVFPPAPPAAPAAASSPENTDRAESAAPAETQPAPEPREGEEPQQPREGEDPQAPQAPHN</sequence>
<keyword evidence="2" id="KW-0812">Transmembrane</keyword>
<reference evidence="3 5" key="1">
    <citation type="submission" date="2023-10" db="EMBL/GenBank/DDBJ databases">
        <title>Whole Genome based description of the genera Actinobaculum and Actinotignum reveals a complex phylogenetic relationship within the species included in the genus Actinotignum.</title>
        <authorList>
            <person name="Jensen C.S."/>
            <person name="Dargis R."/>
            <person name="Kemp M."/>
            <person name="Christensen J.J."/>
        </authorList>
    </citation>
    <scope>NUCLEOTIDE SEQUENCE</scope>
    <source>
        <strain evidence="4 5">SLA_B089</strain>
        <strain evidence="3">SLA_B245</strain>
    </source>
</reference>
<accession>A0AAW9HLG3</accession>
<evidence type="ECO:0000256" key="1">
    <source>
        <dbReference type="SAM" id="MobiDB-lite"/>
    </source>
</evidence>
<feature type="transmembrane region" description="Helical" evidence="2">
    <location>
        <begin position="174"/>
        <end position="195"/>
    </location>
</feature>
<evidence type="ECO:0000313" key="6">
    <source>
        <dbReference type="Proteomes" id="UP001288320"/>
    </source>
</evidence>
<feature type="region of interest" description="Disordered" evidence="1">
    <location>
        <begin position="1"/>
        <end position="43"/>
    </location>
</feature>
<dbReference type="AlphaFoldDB" id="A0AAW9HLG3"/>
<evidence type="ECO:0008006" key="7">
    <source>
        <dbReference type="Google" id="ProtNLM"/>
    </source>
</evidence>
<name>A0AAW9HLG3_9ACTO</name>
<feature type="compositionally biased region" description="Pro residues" evidence="1">
    <location>
        <begin position="225"/>
        <end position="240"/>
    </location>
</feature>
<organism evidence="3 6">
    <name type="scientific">Actinotignum timonense</name>
    <dbReference type="NCBI Taxonomy" id="1870995"/>
    <lineage>
        <taxon>Bacteria</taxon>
        <taxon>Bacillati</taxon>
        <taxon>Actinomycetota</taxon>
        <taxon>Actinomycetes</taxon>
        <taxon>Actinomycetales</taxon>
        <taxon>Actinomycetaceae</taxon>
        <taxon>Actinotignum</taxon>
    </lineage>
</organism>
<evidence type="ECO:0000313" key="5">
    <source>
        <dbReference type="Proteomes" id="UP001284901"/>
    </source>
</evidence>
<dbReference type="EMBL" id="JAWNFV010000011">
    <property type="protein sequence ID" value="MDY5140846.1"/>
    <property type="molecule type" value="Genomic_DNA"/>
</dbReference>
<feature type="transmembrane region" description="Helical" evidence="2">
    <location>
        <begin position="99"/>
        <end position="118"/>
    </location>
</feature>